<sequence>MDLRFTWISFLLLPLIVSCSAPIGMTKKCANVESKLEPQTESRLVIAEHNFPVIPPEQDGAFHIVGPKESLQHICSVYGLNLEKVARINRLLPPYKLEEGETLFLPAQALLAEEKNSTSNNGKAIISLTEHSAKSTVARAMIGKKDPLVPDLGFPVPGGVLTSPFGYRWGRLHKGLDIAAPIGKPVLACADGRVIFVGTRKKFRRYGNTVLVDHGKGAYTYYAHLSQIFVKKNQAVKKGQKIASVGNTGRSTGPHLHLEVRVANRMYNPLAYFSPKELSGTLMAKRFMEAPMGPVRAGWEIPDLLTASR</sequence>
<feature type="domain" description="LysM" evidence="1">
    <location>
        <begin position="62"/>
        <end position="106"/>
    </location>
</feature>
<dbReference type="GO" id="GO:0004222">
    <property type="term" value="F:metalloendopeptidase activity"/>
    <property type="evidence" value="ECO:0007669"/>
    <property type="project" value="TreeGrafter"/>
</dbReference>
<reference evidence="3" key="1">
    <citation type="submission" date="2012-06" db="EMBL/GenBank/DDBJ databases">
        <title>Complete sequence of chromosome of Desulfomonile tiedjei DSM 6799.</title>
        <authorList>
            <person name="Lucas S."/>
            <person name="Copeland A."/>
            <person name="Lapidus A."/>
            <person name="Glavina del Rio T."/>
            <person name="Dalin E."/>
            <person name="Tice H."/>
            <person name="Bruce D."/>
            <person name="Goodwin L."/>
            <person name="Pitluck S."/>
            <person name="Peters L."/>
            <person name="Ovchinnikova G."/>
            <person name="Zeytun A."/>
            <person name="Lu M."/>
            <person name="Kyrpides N."/>
            <person name="Mavromatis K."/>
            <person name="Ivanova N."/>
            <person name="Brettin T."/>
            <person name="Detter J.C."/>
            <person name="Han C."/>
            <person name="Larimer F."/>
            <person name="Land M."/>
            <person name="Hauser L."/>
            <person name="Markowitz V."/>
            <person name="Cheng J.-F."/>
            <person name="Hugenholtz P."/>
            <person name="Woyke T."/>
            <person name="Wu D."/>
            <person name="Spring S."/>
            <person name="Schroeder M."/>
            <person name="Brambilla E."/>
            <person name="Klenk H.-P."/>
            <person name="Eisen J.A."/>
        </authorList>
    </citation>
    <scope>NUCLEOTIDE SEQUENCE [LARGE SCALE GENOMIC DNA]</scope>
    <source>
        <strain evidence="3">ATCC 49306 / DSM 6799 / DCB-1</strain>
    </source>
</reference>
<dbReference type="InterPro" id="IPR050570">
    <property type="entry name" value="Cell_wall_metabolism_enzyme"/>
</dbReference>
<dbReference type="eggNOG" id="COG1388">
    <property type="taxonomic scope" value="Bacteria"/>
</dbReference>
<accession>I4C0I7</accession>
<name>I4C0I7_DESTA</name>
<dbReference type="PROSITE" id="PS51257">
    <property type="entry name" value="PROKAR_LIPOPROTEIN"/>
    <property type="match status" value="1"/>
</dbReference>
<evidence type="ECO:0000313" key="2">
    <source>
        <dbReference type="EMBL" id="AFM23078.1"/>
    </source>
</evidence>
<dbReference type="OrthoDB" id="9815245at2"/>
<dbReference type="SUPFAM" id="SSF51261">
    <property type="entry name" value="Duplicated hybrid motif"/>
    <property type="match status" value="1"/>
</dbReference>
<protein>
    <submittedName>
        <fullName evidence="2">Metalloendopeptidase-like membrane protein</fullName>
    </submittedName>
</protein>
<dbReference type="STRING" id="706587.Desti_0340"/>
<gene>
    <name evidence="2" type="ordered locus">Desti_0340</name>
</gene>
<organism evidence="2 3">
    <name type="scientific">Desulfomonile tiedjei (strain ATCC 49306 / DSM 6799 / DCB-1)</name>
    <dbReference type="NCBI Taxonomy" id="706587"/>
    <lineage>
        <taxon>Bacteria</taxon>
        <taxon>Pseudomonadati</taxon>
        <taxon>Thermodesulfobacteriota</taxon>
        <taxon>Desulfomonilia</taxon>
        <taxon>Desulfomonilales</taxon>
        <taxon>Desulfomonilaceae</taxon>
        <taxon>Desulfomonile</taxon>
    </lineage>
</organism>
<dbReference type="PANTHER" id="PTHR21666">
    <property type="entry name" value="PEPTIDASE-RELATED"/>
    <property type="match status" value="1"/>
</dbReference>
<dbReference type="HOGENOM" id="CLU_899353_0_0_7"/>
<dbReference type="Proteomes" id="UP000006055">
    <property type="component" value="Chromosome"/>
</dbReference>
<dbReference type="InterPro" id="IPR011055">
    <property type="entry name" value="Dup_hybrid_motif"/>
</dbReference>
<dbReference type="SMART" id="SM00257">
    <property type="entry name" value="LysM"/>
    <property type="match status" value="1"/>
</dbReference>
<dbReference type="InterPro" id="IPR016047">
    <property type="entry name" value="M23ase_b-sheet_dom"/>
</dbReference>
<evidence type="ECO:0000313" key="3">
    <source>
        <dbReference type="Proteomes" id="UP000006055"/>
    </source>
</evidence>
<dbReference type="EMBL" id="CP003360">
    <property type="protein sequence ID" value="AFM23078.1"/>
    <property type="molecule type" value="Genomic_DNA"/>
</dbReference>
<dbReference type="CDD" id="cd12797">
    <property type="entry name" value="M23_peptidase"/>
    <property type="match status" value="1"/>
</dbReference>
<dbReference type="PANTHER" id="PTHR21666:SF270">
    <property type="entry name" value="MUREIN HYDROLASE ACTIVATOR ENVC"/>
    <property type="match status" value="1"/>
</dbReference>
<dbReference type="Gene3D" id="2.70.70.10">
    <property type="entry name" value="Glucose Permease (Domain IIA)"/>
    <property type="match status" value="1"/>
</dbReference>
<dbReference type="RefSeq" id="WP_014808237.1">
    <property type="nucleotide sequence ID" value="NC_018025.1"/>
</dbReference>
<dbReference type="Gene3D" id="3.10.350.10">
    <property type="entry name" value="LysM domain"/>
    <property type="match status" value="1"/>
</dbReference>
<proteinExistence type="predicted"/>
<dbReference type="KEGG" id="dti:Desti_0340"/>
<keyword evidence="3" id="KW-1185">Reference proteome</keyword>
<evidence type="ECO:0000259" key="1">
    <source>
        <dbReference type="SMART" id="SM00257"/>
    </source>
</evidence>
<dbReference type="AlphaFoldDB" id="I4C0I7"/>
<dbReference type="Pfam" id="PF01551">
    <property type="entry name" value="Peptidase_M23"/>
    <property type="match status" value="1"/>
</dbReference>
<dbReference type="InterPro" id="IPR018392">
    <property type="entry name" value="LysM"/>
</dbReference>
<dbReference type="InterPro" id="IPR036779">
    <property type="entry name" value="LysM_dom_sf"/>
</dbReference>
<dbReference type="eggNOG" id="COG0739">
    <property type="taxonomic scope" value="Bacteria"/>
</dbReference>
<dbReference type="SUPFAM" id="SSF54106">
    <property type="entry name" value="LysM domain"/>
    <property type="match status" value="1"/>
</dbReference>